<dbReference type="Proteomes" id="UP000195569">
    <property type="component" value="Unassembled WGS sequence"/>
</dbReference>
<reference evidence="2" key="1">
    <citation type="submission" date="2016-12" db="EMBL/GenBank/DDBJ databases">
        <authorList>
            <person name="Moulin L."/>
        </authorList>
    </citation>
    <scope>NUCLEOTIDE SEQUENCE [LARGE SCALE GENOMIC DNA]</scope>
    <source>
        <strain evidence="2">STM 7183</strain>
    </source>
</reference>
<gene>
    <name evidence="2" type="ORF">BN2476_180022</name>
</gene>
<evidence type="ECO:0008006" key="4">
    <source>
        <dbReference type="Google" id="ProtNLM"/>
    </source>
</evidence>
<organism evidence="2 3">
    <name type="scientific">Paraburkholderia piptadeniae</name>
    <dbReference type="NCBI Taxonomy" id="1701573"/>
    <lineage>
        <taxon>Bacteria</taxon>
        <taxon>Pseudomonadati</taxon>
        <taxon>Pseudomonadota</taxon>
        <taxon>Betaproteobacteria</taxon>
        <taxon>Burkholderiales</taxon>
        <taxon>Burkholderiaceae</taxon>
        <taxon>Paraburkholderia</taxon>
    </lineage>
</organism>
<feature type="transmembrane region" description="Helical" evidence="1">
    <location>
        <begin position="7"/>
        <end position="27"/>
    </location>
</feature>
<proteinExistence type="predicted"/>
<keyword evidence="3" id="KW-1185">Reference proteome</keyword>
<keyword evidence="1" id="KW-0812">Transmembrane</keyword>
<accession>A0A1N7RUB6</accession>
<dbReference type="EMBL" id="CYGY02000018">
    <property type="protein sequence ID" value="SIT38697.1"/>
    <property type="molecule type" value="Genomic_DNA"/>
</dbReference>
<evidence type="ECO:0000313" key="2">
    <source>
        <dbReference type="EMBL" id="SIT38697.1"/>
    </source>
</evidence>
<protein>
    <recommendedName>
        <fullName evidence="4">DUF3592 domain-containing protein</fullName>
    </recommendedName>
</protein>
<evidence type="ECO:0000313" key="3">
    <source>
        <dbReference type="Proteomes" id="UP000195569"/>
    </source>
</evidence>
<sequence length="129" mass="14340">MKCRNYFALLIGLCLSVGAAFYVYSVIEFCLSSVVVTGKVVRLNAGGHHPQIAFDAKDGRHFERPTGTTWSYEAGQVVPIRYSPDDPDGSAMIDSAIDLWRWPLFVVFLAAAFVTSGLRGEPLENRRKR</sequence>
<name>A0A1N7RUB6_9BURK</name>
<feature type="transmembrane region" description="Helical" evidence="1">
    <location>
        <begin position="99"/>
        <end position="118"/>
    </location>
</feature>
<dbReference type="AlphaFoldDB" id="A0A1N7RUB6"/>
<evidence type="ECO:0000256" key="1">
    <source>
        <dbReference type="SAM" id="Phobius"/>
    </source>
</evidence>
<keyword evidence="1" id="KW-0472">Membrane</keyword>
<keyword evidence="1" id="KW-1133">Transmembrane helix</keyword>
<comment type="caution">
    <text evidence="2">The sequence shown here is derived from an EMBL/GenBank/DDBJ whole genome shotgun (WGS) entry which is preliminary data.</text>
</comment>